<feature type="signal peptide" evidence="2">
    <location>
        <begin position="1"/>
        <end position="39"/>
    </location>
</feature>
<dbReference type="PROSITE" id="PS51257">
    <property type="entry name" value="PROKAR_LIPOPROTEIN"/>
    <property type="match status" value="1"/>
</dbReference>
<sequence>MATTTRAGRAAAPRATVSAIATAAALLLGLAACAGRATAATPLPPALASASTCFHAGQGLVGRALLDLGPESPDALFDLYKGVHWQGAWAFQNTQGQWVVLPPGIGVVPPVARAVQHPRRGLAGAGAATLEVGLSEPGLQGPGMLPGITLFVGYGAAGAQSFEDLLARQRFGVVAQFAGNEPVRANCDAAAPTPGVAIVPAPAPSPPGTGTSPAPAPAPAQGGSFSHGSRYTIQAANLGTKADHNVGNYRYQGQRHLLARFSDFDNAGAATPAANTKAGWQAHLDGIYPILTSTDFNALATASGATVEHSGGVTPSGRWLKRRITQGVRDQFPSNYRLRNWNLWDTRGYQAQMYFTGYVNLSSINAPGKYYRFYWTDSSNANNNVWTAKEGGSMTARAEGANTGVPGIYSDAPVRYQSNTWVRYEILADFANDRVSFYADGKPLMDASRGYTGVNTGWLGVGGKLDYFLLNNTVEMDGEAGEFVGHAMPYLDFSFQRIELADAADWSRRTDAVVQVPTRWGNGSVDIVVNQGRFANLEGKHLFLLDGMQATYLGPLK</sequence>
<evidence type="ECO:0000256" key="1">
    <source>
        <dbReference type="SAM" id="MobiDB-lite"/>
    </source>
</evidence>
<reference evidence="3 4" key="1">
    <citation type="submission" date="2020-08" db="EMBL/GenBank/DDBJ databases">
        <title>Functional genomics of gut bacteria from endangered species of beetles.</title>
        <authorList>
            <person name="Carlos-Shanley C."/>
        </authorList>
    </citation>
    <scope>NUCLEOTIDE SEQUENCE [LARGE SCALE GENOMIC DNA]</scope>
    <source>
        <strain evidence="3 4">S00198</strain>
    </source>
</reference>
<organism evidence="3 4">
    <name type="scientific">Acidovorax soli</name>
    <dbReference type="NCBI Taxonomy" id="592050"/>
    <lineage>
        <taxon>Bacteria</taxon>
        <taxon>Pseudomonadati</taxon>
        <taxon>Pseudomonadota</taxon>
        <taxon>Betaproteobacteria</taxon>
        <taxon>Burkholderiales</taxon>
        <taxon>Comamonadaceae</taxon>
        <taxon>Acidovorax</taxon>
    </lineage>
</organism>
<dbReference type="RefSeq" id="WP_184865776.1">
    <property type="nucleotide sequence ID" value="NZ_JACHLK010000028.1"/>
</dbReference>
<dbReference type="AlphaFoldDB" id="A0A7X0PMD8"/>
<evidence type="ECO:0000256" key="2">
    <source>
        <dbReference type="SAM" id="SignalP"/>
    </source>
</evidence>
<evidence type="ECO:0008006" key="5">
    <source>
        <dbReference type="Google" id="ProtNLM"/>
    </source>
</evidence>
<evidence type="ECO:0000313" key="4">
    <source>
        <dbReference type="Proteomes" id="UP000575083"/>
    </source>
</evidence>
<keyword evidence="2" id="KW-0732">Signal</keyword>
<evidence type="ECO:0000313" key="3">
    <source>
        <dbReference type="EMBL" id="MBB6564096.1"/>
    </source>
</evidence>
<accession>A0A7X0PMD8</accession>
<comment type="caution">
    <text evidence="3">The sequence shown here is derived from an EMBL/GenBank/DDBJ whole genome shotgun (WGS) entry which is preliminary data.</text>
</comment>
<dbReference type="Proteomes" id="UP000575083">
    <property type="component" value="Unassembled WGS sequence"/>
</dbReference>
<feature type="chain" id="PRO_5030658207" description="Polysaccharide lyase" evidence="2">
    <location>
        <begin position="40"/>
        <end position="557"/>
    </location>
</feature>
<feature type="region of interest" description="Disordered" evidence="1">
    <location>
        <begin position="201"/>
        <end position="226"/>
    </location>
</feature>
<keyword evidence="4" id="KW-1185">Reference proteome</keyword>
<name>A0A7X0PMD8_9BURK</name>
<gene>
    <name evidence="3" type="ORF">HNP48_006822</name>
</gene>
<protein>
    <recommendedName>
        <fullName evidence="5">Polysaccharide lyase</fullName>
    </recommendedName>
</protein>
<proteinExistence type="predicted"/>
<dbReference type="EMBL" id="JACHLK010000028">
    <property type="protein sequence ID" value="MBB6564096.1"/>
    <property type="molecule type" value="Genomic_DNA"/>
</dbReference>